<keyword evidence="6" id="KW-0460">Magnesium</keyword>
<protein>
    <recommendedName>
        <fullName evidence="5 6">5-formyltetrahydrofolate cyclo-ligase</fullName>
        <ecNumber evidence="5 6">6.3.3.2</ecNumber>
    </recommendedName>
</protein>
<dbReference type="SUPFAM" id="SSF100950">
    <property type="entry name" value="NagB/RpiA/CoA transferase-like"/>
    <property type="match status" value="1"/>
</dbReference>
<evidence type="ECO:0000313" key="7">
    <source>
        <dbReference type="EMBL" id="KAK9902126.1"/>
    </source>
</evidence>
<dbReference type="Proteomes" id="UP001491310">
    <property type="component" value="Unassembled WGS sequence"/>
</dbReference>
<keyword evidence="6" id="KW-0479">Metal-binding</keyword>
<keyword evidence="8" id="KW-1185">Reference proteome</keyword>
<gene>
    <name evidence="7" type="ORF">WJX75_005309</name>
</gene>
<dbReference type="InterPro" id="IPR037171">
    <property type="entry name" value="NagB/RpiA_transferase-like"/>
</dbReference>
<keyword evidence="2 6" id="KW-0547">Nucleotide-binding</keyword>
<comment type="cofactor">
    <cofactor evidence="6">
        <name>Mg(2+)</name>
        <dbReference type="ChEBI" id="CHEBI:18420"/>
    </cofactor>
</comment>
<dbReference type="EC" id="6.3.3.2" evidence="5 6"/>
<evidence type="ECO:0000256" key="1">
    <source>
        <dbReference type="ARBA" id="ARBA00010638"/>
    </source>
</evidence>
<dbReference type="InterPro" id="IPR024185">
    <property type="entry name" value="FTHF_cligase-like_sf"/>
</dbReference>
<accession>A0ABR2YC87</accession>
<proteinExistence type="inferred from homology"/>
<evidence type="ECO:0000313" key="8">
    <source>
        <dbReference type="Proteomes" id="UP001491310"/>
    </source>
</evidence>
<name>A0ABR2YC87_9CHLO</name>
<dbReference type="PIRSF" id="PIRSF006806">
    <property type="entry name" value="FTHF_cligase"/>
    <property type="match status" value="1"/>
</dbReference>
<dbReference type="PANTHER" id="PTHR23407">
    <property type="entry name" value="ATPASE INHIBITOR/5-FORMYLTETRAHYDROFOLATE CYCLO-LIGASE"/>
    <property type="match status" value="1"/>
</dbReference>
<evidence type="ECO:0000256" key="6">
    <source>
        <dbReference type="RuleBase" id="RU361279"/>
    </source>
</evidence>
<dbReference type="NCBIfam" id="TIGR02727">
    <property type="entry name" value="MTHFS_bact"/>
    <property type="match status" value="1"/>
</dbReference>
<evidence type="ECO:0000256" key="3">
    <source>
        <dbReference type="ARBA" id="ARBA00022840"/>
    </source>
</evidence>
<dbReference type="PANTHER" id="PTHR23407:SF1">
    <property type="entry name" value="5-FORMYLTETRAHYDROFOLATE CYCLO-LIGASE"/>
    <property type="match status" value="1"/>
</dbReference>
<evidence type="ECO:0000256" key="2">
    <source>
        <dbReference type="ARBA" id="ARBA00022741"/>
    </source>
</evidence>
<comment type="caution">
    <text evidence="7">The sequence shown here is derived from an EMBL/GenBank/DDBJ whole genome shotgun (WGS) entry which is preliminary data.</text>
</comment>
<evidence type="ECO:0000256" key="5">
    <source>
        <dbReference type="ARBA" id="ARBA00038966"/>
    </source>
</evidence>
<reference evidence="7 8" key="1">
    <citation type="journal article" date="2024" name="Nat. Commun.">
        <title>Phylogenomics reveals the evolutionary origins of lichenization in chlorophyte algae.</title>
        <authorList>
            <person name="Puginier C."/>
            <person name="Libourel C."/>
            <person name="Otte J."/>
            <person name="Skaloud P."/>
            <person name="Haon M."/>
            <person name="Grisel S."/>
            <person name="Petersen M."/>
            <person name="Berrin J.G."/>
            <person name="Delaux P.M."/>
            <person name="Dal Grande F."/>
            <person name="Keller J."/>
        </authorList>
    </citation>
    <scope>NUCLEOTIDE SEQUENCE [LARGE SCALE GENOMIC DNA]</scope>
    <source>
        <strain evidence="7 8">SAG 216-7</strain>
    </source>
</reference>
<keyword evidence="3 6" id="KW-0067">ATP-binding</keyword>
<dbReference type="Pfam" id="PF01812">
    <property type="entry name" value="5-FTHF_cyc-lig"/>
    <property type="match status" value="1"/>
</dbReference>
<dbReference type="InterPro" id="IPR002698">
    <property type="entry name" value="FTHF_cligase"/>
</dbReference>
<evidence type="ECO:0000256" key="4">
    <source>
        <dbReference type="ARBA" id="ARBA00036539"/>
    </source>
</evidence>
<dbReference type="Gene3D" id="3.40.50.10420">
    <property type="entry name" value="NagB/RpiA/CoA transferase-like"/>
    <property type="match status" value="1"/>
</dbReference>
<dbReference type="EMBL" id="JALJOT010000016">
    <property type="protein sequence ID" value="KAK9902126.1"/>
    <property type="molecule type" value="Genomic_DNA"/>
</dbReference>
<organism evidence="7 8">
    <name type="scientific">Coccomyxa subellipsoidea</name>
    <dbReference type="NCBI Taxonomy" id="248742"/>
    <lineage>
        <taxon>Eukaryota</taxon>
        <taxon>Viridiplantae</taxon>
        <taxon>Chlorophyta</taxon>
        <taxon>core chlorophytes</taxon>
        <taxon>Trebouxiophyceae</taxon>
        <taxon>Trebouxiophyceae incertae sedis</taxon>
        <taxon>Coccomyxaceae</taxon>
        <taxon>Coccomyxa</taxon>
    </lineage>
</organism>
<sequence>MQCTSAANIVDDKKILRKTLVTELKKLTAAQMHSESCKIAGHVLDADFFQRSQRVGVYIHCAPLREVDTTKLVTAVTQAGDKRCYIPVVQDREANMRLVHLDTLDDLKPASPFNILEPPPTYANGSPREDVLEMDAPLDLLLMPGLAFDRQGRRCGRGGGYYDKFLARCQQRAQQCGWDPPLLVALAYRAQMVEAVPMCPYDKSVDVVVTADGMLFCSPRGQQLQPS</sequence>
<comment type="similarity">
    <text evidence="1 6">Belongs to the 5-formyltetrahydrofolate cyclo-ligase family.</text>
</comment>
<comment type="catalytic activity">
    <reaction evidence="4 6">
        <text>(6S)-5-formyl-5,6,7,8-tetrahydrofolate + ATP = (6R)-5,10-methenyltetrahydrofolate + ADP + phosphate</text>
        <dbReference type="Rhea" id="RHEA:10488"/>
        <dbReference type="ChEBI" id="CHEBI:30616"/>
        <dbReference type="ChEBI" id="CHEBI:43474"/>
        <dbReference type="ChEBI" id="CHEBI:57455"/>
        <dbReference type="ChEBI" id="CHEBI:57457"/>
        <dbReference type="ChEBI" id="CHEBI:456216"/>
        <dbReference type="EC" id="6.3.3.2"/>
    </reaction>
</comment>